<gene>
    <name evidence="3" type="ordered locus">CAALFM_C602950CA</name>
    <name evidence="2" type="ordered locus">orf19.13019</name>
</gene>
<proteinExistence type="predicted"/>
<evidence type="ECO:0000256" key="1">
    <source>
        <dbReference type="SAM" id="Phobius"/>
    </source>
</evidence>
<dbReference type="Pfam" id="PF11927">
    <property type="entry name" value="HODM_asu-like"/>
    <property type="match status" value="1"/>
</dbReference>
<keyword evidence="4" id="KW-1185">Reference proteome</keyword>
<dbReference type="eggNOG" id="ENOG502RZ1N">
    <property type="taxonomic scope" value="Eukaryota"/>
</dbReference>
<evidence type="ECO:0000313" key="3">
    <source>
        <dbReference type="EMBL" id="AOW30226.1"/>
    </source>
</evidence>
<reference evidence="3 4" key="2">
    <citation type="journal article" date="2007" name="Genome Biol.">
        <title>Assembly of the Candida albicans genome into sixteen supercontigs aligned on the eight chromosomes.</title>
        <authorList>
            <person name="van het Hoog M."/>
            <person name="Rast T.J."/>
            <person name="Martchenko M."/>
            <person name="Grindle S."/>
            <person name="Dignard D."/>
            <person name="Hogues H."/>
            <person name="Cuomo C."/>
            <person name="Berriman M."/>
            <person name="Scherer S."/>
            <person name="Magee B.B."/>
            <person name="Whiteway M."/>
            <person name="Chibana H."/>
            <person name="Nantel A."/>
            <person name="Magee P.T."/>
        </authorList>
    </citation>
    <scope>GENOME REANNOTATION</scope>
    <source>
        <strain evidence="4">SC5314 / ATCC MYA-2876</strain>
    </source>
</reference>
<dbReference type="SMR" id="A0A1D8PQ15"/>
<dbReference type="InParanoid" id="A0A1D8PQ15"/>
<keyword evidence="1" id="KW-1133">Transmembrane helix</keyword>
<dbReference type="GeneID" id="3639188"/>
<reference evidence="3 4" key="1">
    <citation type="journal article" date="2004" name="Proc. Natl. Acad. Sci. U.S.A.">
        <title>The diploid genome sequence of Candida albicans.</title>
        <authorList>
            <person name="Jones T."/>
            <person name="Federspiel N.A."/>
            <person name="Chibana H."/>
            <person name="Dungan J."/>
            <person name="Kalman S."/>
            <person name="Magee B.B."/>
            <person name="Newport G."/>
            <person name="Thorstenson Y.R."/>
            <person name="Agabian N."/>
            <person name="Magee P.T."/>
            <person name="Davis R.W."/>
            <person name="Scherer S."/>
        </authorList>
    </citation>
    <scope>NUCLEOTIDE SEQUENCE [LARGE SCALE GENOMIC DNA]</scope>
    <source>
        <strain evidence="4">SC5314 / ATCC MYA-2876</strain>
    </source>
</reference>
<dbReference type="InterPro" id="IPR021848">
    <property type="entry name" value="HODM_asu-like"/>
</dbReference>
<dbReference type="AlphaFoldDB" id="A0A1D8PQ15"/>
<protein>
    <submittedName>
        <fullName evidence="3">Uncharacterized protein</fullName>
    </submittedName>
</protein>
<sequence>MLLNLVIIVVIILIGYLTVSHFWFNPSHSSVINNIPPVASNFKWETQQPLPIRPFVNKKNFNPSMAIKNISDTPQDWLLIENTYYNNVRQRQKHIALEPEILTFIHNNNRTKQAVGEFYDMVTQFLLSRYPMYFKYDFWSGIVTNTITNDKFPKYSKSLIPNYQSMVEILGRNIEEDFLILIKNNPHDKEEEYIMRASLNGFPAGFDPRVNFNQPISFIHQPVPQYKSRLQFSMTKFFNNSQPDKLWVRHNWGIQTHNSYFNMDTNHGRPGDKIHQLSMNEIDFDNEGCCLRCERQLFTRMPQSGAIIMTIRTYLTPIKTIKQEGLGKELSRAIDGLPDDLAFYKKRNSWGEAVKEYLAI</sequence>
<name>A0A1D8PQ15_CANAL</name>
<dbReference type="STRING" id="237561.A0A1D8PQ15"/>
<dbReference type="OrthoDB" id="5043642at2759"/>
<keyword evidence="1" id="KW-0812">Transmembrane</keyword>
<accession>A0A1D8PQ15</accession>
<dbReference type="RefSeq" id="XP_719135.1">
    <property type="nucleotide sequence ID" value="XM_714042.1"/>
</dbReference>
<evidence type="ECO:0000313" key="2">
    <source>
        <dbReference type="CGD" id="CAL0000190125"/>
    </source>
</evidence>
<evidence type="ECO:0000313" key="4">
    <source>
        <dbReference type="Proteomes" id="UP000000559"/>
    </source>
</evidence>
<dbReference type="EMBL" id="CP017628">
    <property type="protein sequence ID" value="AOW30226.1"/>
    <property type="molecule type" value="Genomic_DNA"/>
</dbReference>
<feature type="transmembrane region" description="Helical" evidence="1">
    <location>
        <begin position="5"/>
        <end position="24"/>
    </location>
</feature>
<reference evidence="3 4" key="3">
    <citation type="journal article" date="2013" name="Genome Biol.">
        <title>Assembly of a phased diploid Candida albicans genome facilitates allele-specific measurements and provides a simple model for repeat and indel structure.</title>
        <authorList>
            <person name="Muzzey D."/>
            <person name="Schwartz K."/>
            <person name="Weissman J.S."/>
            <person name="Sherlock G."/>
        </authorList>
    </citation>
    <scope>NUCLEOTIDE SEQUENCE [LARGE SCALE GENOMIC DNA]</scope>
    <source>
        <strain evidence="4">SC5314 / ATCC MYA-2876</strain>
    </source>
</reference>
<organism evidence="3 4">
    <name type="scientific">Candida albicans (strain SC5314 / ATCC MYA-2876)</name>
    <name type="common">Yeast</name>
    <dbReference type="NCBI Taxonomy" id="237561"/>
    <lineage>
        <taxon>Eukaryota</taxon>
        <taxon>Fungi</taxon>
        <taxon>Dikarya</taxon>
        <taxon>Ascomycota</taxon>
        <taxon>Saccharomycotina</taxon>
        <taxon>Pichiomycetes</taxon>
        <taxon>Debaryomycetaceae</taxon>
        <taxon>Candida/Lodderomyces clade</taxon>
        <taxon>Candida</taxon>
    </lineage>
</organism>
<dbReference type="VEuPathDB" id="FungiDB:C6_02950C_A"/>
<dbReference type="Proteomes" id="UP000000559">
    <property type="component" value="Chromosome 6"/>
</dbReference>
<keyword evidence="1" id="KW-0472">Membrane</keyword>
<dbReference type="CGD" id="CAL0000190125">
    <property type="gene designation" value="orf19.13019"/>
</dbReference>
<dbReference type="KEGG" id="cal:CAALFM_C602950CA"/>